<dbReference type="GO" id="GO:0016020">
    <property type="term" value="C:membrane"/>
    <property type="evidence" value="ECO:0007669"/>
    <property type="project" value="InterPro"/>
</dbReference>
<evidence type="ECO:0000313" key="4">
    <source>
        <dbReference type="Proteomes" id="UP001286456"/>
    </source>
</evidence>
<keyword evidence="2" id="KW-1133">Transmembrane helix</keyword>
<dbReference type="EMBL" id="JAUEPO010000006">
    <property type="protein sequence ID" value="KAK3319560.1"/>
    <property type="molecule type" value="Genomic_DNA"/>
</dbReference>
<proteinExistence type="predicted"/>
<evidence type="ECO:0000313" key="3">
    <source>
        <dbReference type="EMBL" id="KAK3319560.1"/>
    </source>
</evidence>
<evidence type="ECO:0000256" key="1">
    <source>
        <dbReference type="SAM" id="MobiDB-lite"/>
    </source>
</evidence>
<gene>
    <name evidence="3" type="ORF">B0T19DRAFT_268969</name>
</gene>
<reference evidence="3" key="1">
    <citation type="journal article" date="2023" name="Mol. Phylogenet. Evol.">
        <title>Genome-scale phylogeny and comparative genomics of the fungal order Sordariales.</title>
        <authorList>
            <person name="Hensen N."/>
            <person name="Bonometti L."/>
            <person name="Westerberg I."/>
            <person name="Brannstrom I.O."/>
            <person name="Guillou S."/>
            <person name="Cros-Aarteil S."/>
            <person name="Calhoun S."/>
            <person name="Haridas S."/>
            <person name="Kuo A."/>
            <person name="Mondo S."/>
            <person name="Pangilinan J."/>
            <person name="Riley R."/>
            <person name="LaButti K."/>
            <person name="Andreopoulos B."/>
            <person name="Lipzen A."/>
            <person name="Chen C."/>
            <person name="Yan M."/>
            <person name="Daum C."/>
            <person name="Ng V."/>
            <person name="Clum A."/>
            <person name="Steindorff A."/>
            <person name="Ohm R.A."/>
            <person name="Martin F."/>
            <person name="Silar P."/>
            <person name="Natvig D.O."/>
            <person name="Lalanne C."/>
            <person name="Gautier V."/>
            <person name="Ament-Velasquez S.L."/>
            <person name="Kruys A."/>
            <person name="Hutchinson M.I."/>
            <person name="Powell A.J."/>
            <person name="Barry K."/>
            <person name="Miller A.N."/>
            <person name="Grigoriev I.V."/>
            <person name="Debuchy R."/>
            <person name="Gladieux P."/>
            <person name="Hiltunen Thoren M."/>
            <person name="Johannesson H."/>
        </authorList>
    </citation>
    <scope>NUCLEOTIDE SEQUENCE</scope>
    <source>
        <strain evidence="3">SMH4131-1</strain>
    </source>
</reference>
<protein>
    <submittedName>
        <fullName evidence="3">Uncharacterized protein</fullName>
    </submittedName>
</protein>
<accession>A0AAE0I735</accession>
<sequence length="711" mass="80004">MASPDNSESDQAAAIAALVKSVALLASKLEETNELLRLQQPDSTRPGATLAGPANNRTFRSKPACRLPDMMPTIQDRLSLVREFVNMDSITFSPDNGLISLGMRLYKLIRSSDEGRIWIRPPPYLRISPDDIVPDEELNGPGHVKLPDNVHLVVLELLTNLFAPPASAGTDSGWNPEVAEVGTAWFNTPSYRRIEVIQSPTGGIGIEELGSPYQVWAQSSPTQTIDQGQESAISTYTSNSISGHLCNGRLVTLRFEQAPLPHYLIRNILTILSMAEPIIRCDFLSDFLKKFFNELRLHVFDGINLHSTGGHWTSPLFWDDADLSAVSLECHLQLFSGPEKFRSSPQSSFREGGHLSRHRGKLPRLANDDLGVLFAERRLSVLCVCCPAPHRGSAFPSFKIVVLDEAKVFWAPYKIEDELNTDKLAKSRFVVRGHATAFQTTQLIIYSFLKRWKVEWDGCIGALDREIVVEAEDIADDAKMESLMFDGSFQRSKLYFKLLQTLRIFHNNVAKPRGALDQLGPAFTDSDRLKRILFGITDSNSSTDPMIEQEVEDVKANWEKVMRYYDDNERLLLERIAAKTEEIKSLRDGLFNATSLMEASRATRMNRYIIVFTIATVLYLPPSFVATVYGTQLFNDETVTSTTEKFRNTTIALSLGTYAVAGFLLYVANRLNILRWTVTQLRALFSSIAAFFRLQFPRYFPRKRKTSRAEV</sequence>
<evidence type="ECO:0000256" key="2">
    <source>
        <dbReference type="SAM" id="Phobius"/>
    </source>
</evidence>
<dbReference type="Pfam" id="PF01544">
    <property type="entry name" value="CorA"/>
    <property type="match status" value="1"/>
</dbReference>
<keyword evidence="2" id="KW-0812">Transmembrane</keyword>
<feature type="region of interest" description="Disordered" evidence="1">
    <location>
        <begin position="38"/>
        <end position="59"/>
    </location>
</feature>
<comment type="caution">
    <text evidence="3">The sequence shown here is derived from an EMBL/GenBank/DDBJ whole genome shotgun (WGS) entry which is preliminary data.</text>
</comment>
<name>A0AAE0I735_9PEZI</name>
<dbReference type="InterPro" id="IPR002523">
    <property type="entry name" value="MgTranspt_CorA/ZnTranspt_ZntB"/>
</dbReference>
<organism evidence="3 4">
    <name type="scientific">Cercophora scortea</name>
    <dbReference type="NCBI Taxonomy" id="314031"/>
    <lineage>
        <taxon>Eukaryota</taxon>
        <taxon>Fungi</taxon>
        <taxon>Dikarya</taxon>
        <taxon>Ascomycota</taxon>
        <taxon>Pezizomycotina</taxon>
        <taxon>Sordariomycetes</taxon>
        <taxon>Sordariomycetidae</taxon>
        <taxon>Sordariales</taxon>
        <taxon>Lasiosphaeriaceae</taxon>
        <taxon>Cercophora</taxon>
    </lineage>
</organism>
<reference evidence="3" key="2">
    <citation type="submission" date="2023-06" db="EMBL/GenBank/DDBJ databases">
        <authorList>
            <consortium name="Lawrence Berkeley National Laboratory"/>
            <person name="Haridas S."/>
            <person name="Hensen N."/>
            <person name="Bonometti L."/>
            <person name="Westerberg I."/>
            <person name="Brannstrom I.O."/>
            <person name="Guillou S."/>
            <person name="Cros-Aarteil S."/>
            <person name="Calhoun S."/>
            <person name="Kuo A."/>
            <person name="Mondo S."/>
            <person name="Pangilinan J."/>
            <person name="Riley R."/>
            <person name="Labutti K."/>
            <person name="Andreopoulos B."/>
            <person name="Lipzen A."/>
            <person name="Chen C."/>
            <person name="Yanf M."/>
            <person name="Daum C."/>
            <person name="Ng V."/>
            <person name="Clum A."/>
            <person name="Steindorff A."/>
            <person name="Ohm R."/>
            <person name="Martin F."/>
            <person name="Silar P."/>
            <person name="Natvig D."/>
            <person name="Lalanne C."/>
            <person name="Gautier V."/>
            <person name="Ament-Velasquez S.L."/>
            <person name="Kruys A."/>
            <person name="Hutchinson M.I."/>
            <person name="Powell A.J."/>
            <person name="Barry K."/>
            <person name="Miller A.N."/>
            <person name="Grigoriev I.V."/>
            <person name="Debuchy R."/>
            <person name="Gladieux P."/>
            <person name="Thoren M.H."/>
            <person name="Johannesson H."/>
        </authorList>
    </citation>
    <scope>NUCLEOTIDE SEQUENCE</scope>
    <source>
        <strain evidence="3">SMH4131-1</strain>
    </source>
</reference>
<feature type="transmembrane region" description="Helical" evidence="2">
    <location>
        <begin position="608"/>
        <end position="629"/>
    </location>
</feature>
<dbReference type="AlphaFoldDB" id="A0AAE0I735"/>
<feature type="transmembrane region" description="Helical" evidence="2">
    <location>
        <begin position="673"/>
        <end position="694"/>
    </location>
</feature>
<dbReference type="Gene3D" id="1.20.58.340">
    <property type="entry name" value="Magnesium transport protein CorA, transmembrane region"/>
    <property type="match status" value="1"/>
</dbReference>
<keyword evidence="2" id="KW-0472">Membrane</keyword>
<keyword evidence="4" id="KW-1185">Reference proteome</keyword>
<dbReference type="GO" id="GO:0046873">
    <property type="term" value="F:metal ion transmembrane transporter activity"/>
    <property type="evidence" value="ECO:0007669"/>
    <property type="project" value="InterPro"/>
</dbReference>
<dbReference type="Proteomes" id="UP001286456">
    <property type="component" value="Unassembled WGS sequence"/>
</dbReference>
<feature type="transmembrane region" description="Helical" evidence="2">
    <location>
        <begin position="650"/>
        <end position="667"/>
    </location>
</feature>